<dbReference type="InterPro" id="IPR050833">
    <property type="entry name" value="Poly_Biosynth_Transport"/>
</dbReference>
<gene>
    <name evidence="7" type="ORF">DXB31_02745</name>
</gene>
<organism evidence="7 8">
    <name type="scientific">Thomasclavelia spiroformis</name>
    <dbReference type="NCBI Taxonomy" id="29348"/>
    <lineage>
        <taxon>Bacteria</taxon>
        <taxon>Bacillati</taxon>
        <taxon>Bacillota</taxon>
        <taxon>Erysipelotrichia</taxon>
        <taxon>Erysipelotrichales</taxon>
        <taxon>Coprobacillaceae</taxon>
        <taxon>Thomasclavelia</taxon>
    </lineage>
</organism>
<feature type="transmembrane region" description="Helical" evidence="6">
    <location>
        <begin position="347"/>
        <end position="366"/>
    </location>
</feature>
<comment type="subcellular location">
    <subcellularLocation>
        <location evidence="1">Cell membrane</location>
        <topology evidence="1">Multi-pass membrane protein</topology>
    </subcellularLocation>
</comment>
<name>A0A3E5FSJ2_9FIRM</name>
<evidence type="ECO:0000256" key="2">
    <source>
        <dbReference type="ARBA" id="ARBA00022475"/>
    </source>
</evidence>
<dbReference type="AlphaFoldDB" id="A0A3E5FSJ2"/>
<feature type="transmembrane region" description="Helical" evidence="6">
    <location>
        <begin position="378"/>
        <end position="394"/>
    </location>
</feature>
<evidence type="ECO:0000256" key="6">
    <source>
        <dbReference type="SAM" id="Phobius"/>
    </source>
</evidence>
<feature type="transmembrane region" description="Helical" evidence="6">
    <location>
        <begin position="122"/>
        <end position="144"/>
    </location>
</feature>
<feature type="transmembrane region" description="Helical" evidence="6">
    <location>
        <begin position="251"/>
        <end position="275"/>
    </location>
</feature>
<sequence>MSRIKNVTRNTIFSFMNNFLSNLINFINRTLFIYLLSAEYLGLNGLFINVLGVLSLADLGISSAITFSLYKPIATHDNKKIGQIVNFLGKAYKIIGFVILLVGLLLIPFLKYFVNFDSKININYYVIYLLFLINSVCTYLFFSYKNTVIYAAQKAYLTAKYEMICTIIILVLQVIVLIFTKNYYIYLTVPIILNILRNYKISKVAEKLYPDIKKSGKEKLTEKDRKDLFKNIYSLSMIKISGVIYSSTDNLIISSMIGTLFVGFYSNYLMIINIVKQFVAILFNSMTASVGDLNVSETAEYKYCIFKKLNLFNGLVYGYCFTCLLHLSNPFITFWIGKKYLFGERTVLLICLIFLIPGLNNIINIYKDGCGLFWETRYRTLATALINIISSIILTKYIGIDGVFLGTIIAYLTTIYIIDPYTVFSKVFKKNVCVYYKQLILMILFIVFNNFLIRVVSFFFNISSLYSIIIYLIIMSIIYALNCFIFFYRTKEFKELLNTISEIISMLKKL</sequence>
<dbReference type="Proteomes" id="UP000261087">
    <property type="component" value="Unassembled WGS sequence"/>
</dbReference>
<reference evidence="7 8" key="1">
    <citation type="submission" date="2018-08" db="EMBL/GenBank/DDBJ databases">
        <title>A genome reference for cultivated species of the human gut microbiota.</title>
        <authorList>
            <person name="Zou Y."/>
            <person name="Xue W."/>
            <person name="Luo G."/>
        </authorList>
    </citation>
    <scope>NUCLEOTIDE SEQUENCE [LARGE SCALE GENOMIC DNA]</scope>
    <source>
        <strain evidence="7 8">OM02-6</strain>
    </source>
</reference>
<feature type="transmembrane region" description="Helical" evidence="6">
    <location>
        <begin position="439"/>
        <end position="462"/>
    </location>
</feature>
<keyword evidence="4 6" id="KW-1133">Transmembrane helix</keyword>
<dbReference type="PANTHER" id="PTHR30250:SF26">
    <property type="entry name" value="PSMA PROTEIN"/>
    <property type="match status" value="1"/>
</dbReference>
<feature type="transmembrane region" description="Helical" evidence="6">
    <location>
        <begin position="309"/>
        <end position="327"/>
    </location>
</feature>
<accession>A0A3E5FSJ2</accession>
<dbReference type="PANTHER" id="PTHR30250">
    <property type="entry name" value="PST FAMILY PREDICTED COLANIC ACID TRANSPORTER"/>
    <property type="match status" value="1"/>
</dbReference>
<protein>
    <submittedName>
        <fullName evidence="7">Sugar translocase</fullName>
    </submittedName>
</protein>
<proteinExistence type="predicted"/>
<feature type="transmembrane region" description="Helical" evidence="6">
    <location>
        <begin position="400"/>
        <end position="418"/>
    </location>
</feature>
<keyword evidence="2" id="KW-1003">Cell membrane</keyword>
<evidence type="ECO:0000313" key="8">
    <source>
        <dbReference type="Proteomes" id="UP000261087"/>
    </source>
</evidence>
<keyword evidence="3 6" id="KW-0812">Transmembrane</keyword>
<feature type="transmembrane region" description="Helical" evidence="6">
    <location>
        <begin position="46"/>
        <end position="70"/>
    </location>
</feature>
<feature type="transmembrane region" description="Helical" evidence="6">
    <location>
        <begin position="156"/>
        <end position="177"/>
    </location>
</feature>
<evidence type="ECO:0000256" key="3">
    <source>
        <dbReference type="ARBA" id="ARBA00022692"/>
    </source>
</evidence>
<comment type="caution">
    <text evidence="7">The sequence shown here is derived from an EMBL/GenBank/DDBJ whole genome shotgun (WGS) entry which is preliminary data.</text>
</comment>
<feature type="transmembrane region" description="Helical" evidence="6">
    <location>
        <begin position="91"/>
        <end position="110"/>
    </location>
</feature>
<evidence type="ECO:0000256" key="1">
    <source>
        <dbReference type="ARBA" id="ARBA00004651"/>
    </source>
</evidence>
<evidence type="ECO:0000313" key="7">
    <source>
        <dbReference type="EMBL" id="RGO12643.1"/>
    </source>
</evidence>
<dbReference type="RefSeq" id="WP_117604581.1">
    <property type="nucleotide sequence ID" value="NZ_CAXVJN010000002.1"/>
</dbReference>
<evidence type="ECO:0000256" key="4">
    <source>
        <dbReference type="ARBA" id="ARBA00022989"/>
    </source>
</evidence>
<feature type="transmembrane region" description="Helical" evidence="6">
    <location>
        <begin position="468"/>
        <end position="488"/>
    </location>
</feature>
<dbReference type="EMBL" id="QSVF01000004">
    <property type="protein sequence ID" value="RGO12643.1"/>
    <property type="molecule type" value="Genomic_DNA"/>
</dbReference>
<evidence type="ECO:0000256" key="5">
    <source>
        <dbReference type="ARBA" id="ARBA00023136"/>
    </source>
</evidence>
<dbReference type="GO" id="GO:0005886">
    <property type="term" value="C:plasma membrane"/>
    <property type="evidence" value="ECO:0007669"/>
    <property type="project" value="UniProtKB-SubCell"/>
</dbReference>
<keyword evidence="5 6" id="KW-0472">Membrane</keyword>
<feature type="transmembrane region" description="Helical" evidence="6">
    <location>
        <begin position="12"/>
        <end position="34"/>
    </location>
</feature>